<dbReference type="AlphaFoldDB" id="A0A376ALC4"/>
<dbReference type="InterPro" id="IPR028098">
    <property type="entry name" value="Glyco_trans_4-like_N"/>
</dbReference>
<reference evidence="4" key="1">
    <citation type="submission" date="2018-07" db="EMBL/GenBank/DDBJ databases">
        <authorList>
            <person name="Peiro R."/>
            <person name="Begona"/>
            <person name="Cbmso G."/>
            <person name="Lopez M."/>
            <person name="Gonzalez S."/>
        </authorList>
    </citation>
    <scope>NUCLEOTIDE SEQUENCE [LARGE SCALE GENOMIC DNA]</scope>
</reference>
<organism evidence="3 4">
    <name type="scientific">Ciceribacter selenitireducens ATCC BAA-1503</name>
    <dbReference type="NCBI Taxonomy" id="1336235"/>
    <lineage>
        <taxon>Bacteria</taxon>
        <taxon>Pseudomonadati</taxon>
        <taxon>Pseudomonadota</taxon>
        <taxon>Alphaproteobacteria</taxon>
        <taxon>Hyphomicrobiales</taxon>
        <taxon>Rhizobiaceae</taxon>
        <taxon>Ciceribacter</taxon>
    </lineage>
</organism>
<protein>
    <recommendedName>
        <fullName evidence="5">Glycosyl transferase family 1 domain-containing protein</fullName>
    </recommendedName>
</protein>
<feature type="domain" description="Glycosyltransferase subfamily 4-like N-terminal" evidence="2">
    <location>
        <begin position="83"/>
        <end position="160"/>
    </location>
</feature>
<evidence type="ECO:0000313" key="3">
    <source>
        <dbReference type="EMBL" id="SSC68574.1"/>
    </source>
</evidence>
<dbReference type="RefSeq" id="WP_115671248.1">
    <property type="nucleotide sequence ID" value="NZ_UEYP01000008.1"/>
</dbReference>
<evidence type="ECO:0000259" key="1">
    <source>
        <dbReference type="Pfam" id="PF00534"/>
    </source>
</evidence>
<keyword evidence="4" id="KW-1185">Reference proteome</keyword>
<dbReference type="SUPFAM" id="SSF53756">
    <property type="entry name" value="UDP-Glycosyltransferase/glycogen phosphorylase"/>
    <property type="match status" value="1"/>
</dbReference>
<dbReference type="Proteomes" id="UP000254764">
    <property type="component" value="Unassembled WGS sequence"/>
</dbReference>
<evidence type="ECO:0000313" key="4">
    <source>
        <dbReference type="Proteomes" id="UP000254764"/>
    </source>
</evidence>
<dbReference type="OrthoDB" id="9781738at2"/>
<dbReference type="Pfam" id="PF13439">
    <property type="entry name" value="Glyco_transf_4"/>
    <property type="match status" value="1"/>
</dbReference>
<evidence type="ECO:0000259" key="2">
    <source>
        <dbReference type="Pfam" id="PF13439"/>
    </source>
</evidence>
<dbReference type="PANTHER" id="PTHR12526">
    <property type="entry name" value="GLYCOSYLTRANSFERASE"/>
    <property type="match status" value="1"/>
</dbReference>
<accession>A0A376ALC4</accession>
<feature type="domain" description="Glycosyl transferase family 1" evidence="1">
    <location>
        <begin position="167"/>
        <end position="324"/>
    </location>
</feature>
<proteinExistence type="predicted"/>
<dbReference type="GO" id="GO:0016757">
    <property type="term" value="F:glycosyltransferase activity"/>
    <property type="evidence" value="ECO:0007669"/>
    <property type="project" value="InterPro"/>
</dbReference>
<evidence type="ECO:0008006" key="5">
    <source>
        <dbReference type="Google" id="ProtNLM"/>
    </source>
</evidence>
<name>A0A376ALC4_9HYPH</name>
<gene>
    <name evidence="3" type="ORF">RHIZ70_4282</name>
</gene>
<sequence length="347" mass="37068">MSQSITFAYPGDLSLNTGGYAYDRRVIAGLLESGWPVQRLSLGEGFPAPSPEMKREAERRLSALPDGGLVIIDGLAFGVLDEWAEREARRLRIVALVHHPLALETGLDSTQQSCFHGCERHALSFAKHVVVTSPMTARNLIADYGIRSHQITVAIPGTDPAPIATGNGDPPHIISIGTLTPRKGHDILISALKAVEHLPWRATIIGSQTLNPETATLLRRQVEALGLADRISLAGECDDPRALLAGADIFALASRFEGYGMVFAEALSQGLPIIACRTGAIPEVVPEEAGLLVPVDDIGAFAQALHSLLTDKTLRRAKAEAARRAGAQLPGWMTTVDIISTALRALP</sequence>
<dbReference type="Gene3D" id="3.40.50.2000">
    <property type="entry name" value="Glycogen Phosphorylase B"/>
    <property type="match status" value="2"/>
</dbReference>
<dbReference type="Pfam" id="PF00534">
    <property type="entry name" value="Glycos_transf_1"/>
    <property type="match status" value="1"/>
</dbReference>
<dbReference type="InterPro" id="IPR001296">
    <property type="entry name" value="Glyco_trans_1"/>
</dbReference>
<dbReference type="EMBL" id="UEYP01000008">
    <property type="protein sequence ID" value="SSC68574.1"/>
    <property type="molecule type" value="Genomic_DNA"/>
</dbReference>
<dbReference type="STRING" id="1336235.GCA_000518785_00972"/>